<feature type="transmembrane region" description="Helical" evidence="1">
    <location>
        <begin position="21"/>
        <end position="44"/>
    </location>
</feature>
<dbReference type="RefSeq" id="WP_271919435.1">
    <property type="nucleotide sequence ID" value="NZ_JAQNDO010000001.1"/>
</dbReference>
<dbReference type="Proteomes" id="UP001221411">
    <property type="component" value="Unassembled WGS sequence"/>
</dbReference>
<comment type="caution">
    <text evidence="2">The sequence shown here is derived from an EMBL/GenBank/DDBJ whole genome shotgun (WGS) entry which is preliminary data.</text>
</comment>
<sequence length="131" mass="13787">MQPRRMAITCRQEATRWVHRYAIGGAAFATLPLPVSTTAGLAALEVHMINFIGNVYEEPVGNLKSLAAGGGLEVMGAGLKFVATRAASFVPGPAGIVIRASIAAVVIESLGRAIIGYFERKHPNKVFSPAV</sequence>
<accession>A0ABT5EPA2</accession>
<name>A0ABT5EPA2_9BACT</name>
<keyword evidence="3" id="KW-1185">Reference proteome</keyword>
<gene>
    <name evidence="2" type="ORF">POL67_20255</name>
</gene>
<evidence type="ECO:0000256" key="1">
    <source>
        <dbReference type="SAM" id="Phobius"/>
    </source>
</evidence>
<protein>
    <recommendedName>
        <fullName evidence="4">DUF697 domain-containing protein</fullName>
    </recommendedName>
</protein>
<keyword evidence="1" id="KW-0812">Transmembrane</keyword>
<reference evidence="2 3" key="1">
    <citation type="submission" date="2022-11" db="EMBL/GenBank/DDBJ databases">
        <title>Minimal conservation of predation-associated metabolite biosynthetic gene clusters underscores biosynthetic potential of Myxococcota including descriptions for ten novel species: Archangium lansinium sp. nov., Myxococcus landrumus sp. nov., Nannocystis bai.</title>
        <authorList>
            <person name="Ahearne A."/>
            <person name="Stevens C."/>
            <person name="Dowd S."/>
        </authorList>
    </citation>
    <scope>NUCLEOTIDE SEQUENCE [LARGE SCALE GENOMIC DNA]</scope>
    <source>
        <strain evidence="2 3">RJM3</strain>
    </source>
</reference>
<evidence type="ECO:0000313" key="3">
    <source>
        <dbReference type="Proteomes" id="UP001221411"/>
    </source>
</evidence>
<dbReference type="EMBL" id="JAQNDO010000001">
    <property type="protein sequence ID" value="MDC0743672.1"/>
    <property type="molecule type" value="Genomic_DNA"/>
</dbReference>
<evidence type="ECO:0000313" key="2">
    <source>
        <dbReference type="EMBL" id="MDC0743672.1"/>
    </source>
</evidence>
<organism evidence="2 3">
    <name type="scientific">Polyangium mundeleinium</name>
    <dbReference type="NCBI Taxonomy" id="2995306"/>
    <lineage>
        <taxon>Bacteria</taxon>
        <taxon>Pseudomonadati</taxon>
        <taxon>Myxococcota</taxon>
        <taxon>Polyangia</taxon>
        <taxon>Polyangiales</taxon>
        <taxon>Polyangiaceae</taxon>
        <taxon>Polyangium</taxon>
    </lineage>
</organism>
<proteinExistence type="predicted"/>
<keyword evidence="1" id="KW-0472">Membrane</keyword>
<evidence type="ECO:0008006" key="4">
    <source>
        <dbReference type="Google" id="ProtNLM"/>
    </source>
</evidence>
<keyword evidence="1" id="KW-1133">Transmembrane helix</keyword>